<dbReference type="KEGG" id="jar:G7057_05585"/>
<keyword evidence="9" id="KW-1185">Reference proteome</keyword>
<dbReference type="PANTHER" id="PTHR30435:SF1">
    <property type="entry name" value="FLAGELLAR HOOK PROTEIN FLGE"/>
    <property type="match status" value="1"/>
</dbReference>
<evidence type="ECO:0000259" key="7">
    <source>
        <dbReference type="Pfam" id="PF22692"/>
    </source>
</evidence>
<keyword evidence="8" id="KW-0969">Cilium</keyword>
<feature type="domain" description="Flagellar basal-body/hook protein C-terminal" evidence="6">
    <location>
        <begin position="247"/>
        <end position="292"/>
    </location>
</feature>
<evidence type="ECO:0000259" key="5">
    <source>
        <dbReference type="Pfam" id="PF00460"/>
    </source>
</evidence>
<feature type="domain" description="Flagellar basal body rod protein N-terminal" evidence="5">
    <location>
        <begin position="5"/>
        <end position="35"/>
    </location>
</feature>
<keyword evidence="3 4" id="KW-0975">Bacterial flagellum</keyword>
<dbReference type="RefSeq" id="WP_166161920.1">
    <property type="nucleotide sequence ID" value="NZ_CP049740.1"/>
</dbReference>
<evidence type="ECO:0000256" key="3">
    <source>
        <dbReference type="ARBA" id="ARBA00023143"/>
    </source>
</evidence>
<dbReference type="SUPFAM" id="SSF117143">
    <property type="entry name" value="Flagellar hook protein flgE"/>
    <property type="match status" value="1"/>
</dbReference>
<dbReference type="PROSITE" id="PS00588">
    <property type="entry name" value="FLAGELLA_BB_ROD"/>
    <property type="match status" value="1"/>
</dbReference>
<gene>
    <name evidence="8" type="ORF">G7057_05585</name>
</gene>
<dbReference type="NCBIfam" id="TIGR03506">
    <property type="entry name" value="FlgEFG_subfam"/>
    <property type="match status" value="2"/>
</dbReference>
<keyword evidence="8" id="KW-0966">Cell projection</keyword>
<comment type="similarity">
    <text evidence="2 4">Belongs to the flagella basal body rod proteins family.</text>
</comment>
<organism evidence="8 9">
    <name type="scientific">Jeotgalibaca arthritidis</name>
    <dbReference type="NCBI Taxonomy" id="1868794"/>
    <lineage>
        <taxon>Bacteria</taxon>
        <taxon>Bacillati</taxon>
        <taxon>Bacillota</taxon>
        <taxon>Bacilli</taxon>
        <taxon>Lactobacillales</taxon>
        <taxon>Carnobacteriaceae</taxon>
        <taxon>Jeotgalibaca</taxon>
    </lineage>
</organism>
<protein>
    <recommendedName>
        <fullName evidence="4">Flagellar hook protein FlgE</fullName>
    </recommendedName>
</protein>
<dbReference type="Pfam" id="PF22692">
    <property type="entry name" value="LlgE_F_G_D1"/>
    <property type="match status" value="1"/>
</dbReference>
<dbReference type="InterPro" id="IPR020013">
    <property type="entry name" value="Flagellar_FlgE/F/G"/>
</dbReference>
<evidence type="ECO:0000259" key="6">
    <source>
        <dbReference type="Pfam" id="PF06429"/>
    </source>
</evidence>
<dbReference type="Pfam" id="PF00460">
    <property type="entry name" value="Flg_bb_rod"/>
    <property type="match status" value="1"/>
</dbReference>
<feature type="domain" description="Flagellar hook protein FlgE/F/G-like D1" evidence="7">
    <location>
        <begin position="95"/>
        <end position="191"/>
    </location>
</feature>
<evidence type="ECO:0000256" key="1">
    <source>
        <dbReference type="ARBA" id="ARBA00004117"/>
    </source>
</evidence>
<dbReference type="Pfam" id="PF06429">
    <property type="entry name" value="Flg_bbr_C"/>
    <property type="match status" value="1"/>
</dbReference>
<dbReference type="InterPro" id="IPR037925">
    <property type="entry name" value="FlgE/F/G-like"/>
</dbReference>
<proteinExistence type="inferred from homology"/>
<evidence type="ECO:0000256" key="2">
    <source>
        <dbReference type="ARBA" id="ARBA00009677"/>
    </source>
</evidence>
<comment type="function">
    <text evidence="4">A flexible structure which links the flagellar filament to the drive apparatus in the basal body.</text>
</comment>
<dbReference type="GO" id="GO:0005829">
    <property type="term" value="C:cytosol"/>
    <property type="evidence" value="ECO:0007669"/>
    <property type="project" value="TreeGrafter"/>
</dbReference>
<dbReference type="GO" id="GO:0071978">
    <property type="term" value="P:bacterial-type flagellum-dependent swarming motility"/>
    <property type="evidence" value="ECO:0007669"/>
    <property type="project" value="TreeGrafter"/>
</dbReference>
<name>A0A6G7K9N2_9LACT</name>
<dbReference type="EMBL" id="CP049740">
    <property type="protein sequence ID" value="QII81973.1"/>
    <property type="molecule type" value="Genomic_DNA"/>
</dbReference>
<evidence type="ECO:0000313" key="8">
    <source>
        <dbReference type="EMBL" id="QII81973.1"/>
    </source>
</evidence>
<keyword evidence="8" id="KW-0282">Flagellum</keyword>
<dbReference type="InterPro" id="IPR053967">
    <property type="entry name" value="LlgE_F_G-like_D1"/>
</dbReference>
<dbReference type="AlphaFoldDB" id="A0A6G7K9N2"/>
<evidence type="ECO:0000313" key="9">
    <source>
        <dbReference type="Proteomes" id="UP000501451"/>
    </source>
</evidence>
<dbReference type="InterPro" id="IPR001444">
    <property type="entry name" value="Flag_bb_rod_N"/>
</dbReference>
<dbReference type="InterPro" id="IPR010930">
    <property type="entry name" value="Flg_bb/hook_C_dom"/>
</dbReference>
<dbReference type="GO" id="GO:0009425">
    <property type="term" value="C:bacterial-type flagellum basal body"/>
    <property type="evidence" value="ECO:0007669"/>
    <property type="project" value="UniProtKB-SubCell"/>
</dbReference>
<dbReference type="PANTHER" id="PTHR30435">
    <property type="entry name" value="FLAGELLAR PROTEIN"/>
    <property type="match status" value="1"/>
</dbReference>
<dbReference type="InterPro" id="IPR019776">
    <property type="entry name" value="Flagellar_basal_body_rod_CS"/>
</dbReference>
<dbReference type="Proteomes" id="UP000501451">
    <property type="component" value="Chromosome"/>
</dbReference>
<evidence type="ECO:0000256" key="4">
    <source>
        <dbReference type="RuleBase" id="RU362116"/>
    </source>
</evidence>
<accession>A0A6G7K9N2</accession>
<sequence>MLKSLYSGVSGMKNLQTKMDVISNNIANVNTTGFKTGRVRFEDMISQTISNAQTNVNAKQVGLGVQVGSVDNVMGGGNLQPTGRDLDFAIENGDNSFFTVSPDGEDEAVFYTRDGGFYLNPNNELVTASGYHVMGVMAPAGTKNDATFDIGTIEYDAAAGMSKVEIPKTMLDDAGVAQPLDSYSIDSTGIIFGVYNGTSYIVGQVSLTNFSNPGGLEKIGGNMYQATNNSGEAQVGGAHQDGYGTIRSGFLEMSNVDLSNEFTEMIVASRAYQANSRSITTSDQMIEELLSLKR</sequence>
<comment type="subcellular location">
    <subcellularLocation>
        <location evidence="1 4">Bacterial flagellum basal body</location>
    </subcellularLocation>
</comment>
<dbReference type="GO" id="GO:0009424">
    <property type="term" value="C:bacterial-type flagellum hook"/>
    <property type="evidence" value="ECO:0007669"/>
    <property type="project" value="TreeGrafter"/>
</dbReference>
<reference evidence="8 9" key="1">
    <citation type="journal article" date="2017" name="Int. J. Syst. Evol. Microbiol.">
        <title>Jeotgalibaca porci sp. nov. and Jeotgalibaca arthritidis sp. nov., isolated from pigs, and emended description of the genus Jeotgalibaca.</title>
        <authorList>
            <person name="Zamora L."/>
            <person name="Perez-Sancho M."/>
            <person name="Dominguez L."/>
            <person name="Fernandez-Garayzabal J.F."/>
            <person name="Vela A.I."/>
        </authorList>
    </citation>
    <scope>NUCLEOTIDE SEQUENCE [LARGE SCALE GENOMIC DNA]</scope>
    <source>
        <strain evidence="8 9">CECT 9157</strain>
    </source>
</reference>